<reference evidence="1 2" key="1">
    <citation type="submission" date="2022-03" db="EMBL/GenBank/DDBJ databases">
        <title>Hymenobactersp. isolated from the air.</title>
        <authorList>
            <person name="Won M."/>
            <person name="Kwon S.-W."/>
        </authorList>
    </citation>
    <scope>NUCLEOTIDE SEQUENCE [LARGE SCALE GENOMIC DNA]</scope>
    <source>
        <strain evidence="1 2">KACC 22596</strain>
    </source>
</reference>
<evidence type="ECO:0000313" key="2">
    <source>
        <dbReference type="Proteomes" id="UP000831390"/>
    </source>
</evidence>
<protein>
    <submittedName>
        <fullName evidence="1">Uncharacterized protein</fullName>
    </submittedName>
</protein>
<sequence length="127" mass="13892">MSTNRILAFGAVALLLYLGFAYGLRAAFPCTEVGYNVALTGRITGVVEIKGQRTFFLNGQRARRYDFDAFGPAAGLHRANPTPEDGSLSRYLRKGDLIRKPGRAVELTVQRGDSLTRWGCAPARASR</sequence>
<evidence type="ECO:0000313" key="1">
    <source>
        <dbReference type="EMBL" id="UOE32379.1"/>
    </source>
</evidence>
<organism evidence="1 2">
    <name type="scientific">Hymenobacter monticola</name>
    <dbReference type="NCBI Taxonomy" id="1705399"/>
    <lineage>
        <taxon>Bacteria</taxon>
        <taxon>Pseudomonadati</taxon>
        <taxon>Bacteroidota</taxon>
        <taxon>Cytophagia</taxon>
        <taxon>Cytophagales</taxon>
        <taxon>Hymenobacteraceae</taxon>
        <taxon>Hymenobacter</taxon>
    </lineage>
</organism>
<keyword evidence="2" id="KW-1185">Reference proteome</keyword>
<name>A0ABY4B0P0_9BACT</name>
<dbReference type="RefSeq" id="WP_243510859.1">
    <property type="nucleotide sequence ID" value="NZ_CP094534.1"/>
</dbReference>
<accession>A0ABY4B0P0</accession>
<dbReference type="EMBL" id="CP094534">
    <property type="protein sequence ID" value="UOE32379.1"/>
    <property type="molecule type" value="Genomic_DNA"/>
</dbReference>
<gene>
    <name evidence="1" type="ORF">MTP16_14705</name>
</gene>
<proteinExistence type="predicted"/>
<dbReference type="Proteomes" id="UP000831390">
    <property type="component" value="Chromosome"/>
</dbReference>